<feature type="region of interest" description="Disordered" evidence="1">
    <location>
        <begin position="39"/>
        <end position="60"/>
    </location>
</feature>
<dbReference type="STRING" id="521003.COLINT_02085"/>
<accession>C4F7S0</accession>
<dbReference type="Proteomes" id="UP000003295">
    <property type="component" value="Unassembled WGS sequence"/>
</dbReference>
<proteinExistence type="predicted"/>
<evidence type="ECO:0000256" key="2">
    <source>
        <dbReference type="SAM" id="Phobius"/>
    </source>
</evidence>
<protein>
    <submittedName>
        <fullName evidence="3">Uncharacterized protein</fullName>
    </submittedName>
</protein>
<dbReference type="EMBL" id="ABXH02000003">
    <property type="protein sequence ID" value="EEP45038.1"/>
    <property type="molecule type" value="Genomic_DNA"/>
</dbReference>
<dbReference type="AlphaFoldDB" id="C4F7S0"/>
<feature type="transmembrane region" description="Helical" evidence="2">
    <location>
        <begin position="98"/>
        <end position="117"/>
    </location>
</feature>
<keyword evidence="2" id="KW-0472">Membrane</keyword>
<comment type="caution">
    <text evidence="3">The sequence shown here is derived from an EMBL/GenBank/DDBJ whole genome shotgun (WGS) entry which is preliminary data.</text>
</comment>
<dbReference type="eggNOG" id="ENOG502ZMBC">
    <property type="taxonomic scope" value="Bacteria"/>
</dbReference>
<organism evidence="3 4">
    <name type="scientific">Collinsella intestinalis DSM 13280</name>
    <dbReference type="NCBI Taxonomy" id="521003"/>
    <lineage>
        <taxon>Bacteria</taxon>
        <taxon>Bacillati</taxon>
        <taxon>Actinomycetota</taxon>
        <taxon>Coriobacteriia</taxon>
        <taxon>Coriobacteriales</taxon>
        <taxon>Coriobacteriaceae</taxon>
        <taxon>Collinsella</taxon>
    </lineage>
</organism>
<keyword evidence="2" id="KW-1133">Transmembrane helix</keyword>
<name>C4F7S0_9ACTN</name>
<reference evidence="3 4" key="1">
    <citation type="submission" date="2009-04" db="EMBL/GenBank/DDBJ databases">
        <authorList>
            <person name="Weinstock G."/>
            <person name="Sodergren E."/>
            <person name="Clifton S."/>
            <person name="Fulton L."/>
            <person name="Fulton B."/>
            <person name="Courtney L."/>
            <person name="Fronick C."/>
            <person name="Harrison M."/>
            <person name="Strong C."/>
            <person name="Farmer C."/>
            <person name="Delahaunty K."/>
            <person name="Markovic C."/>
            <person name="Hall O."/>
            <person name="Minx P."/>
            <person name="Tomlinson C."/>
            <person name="Mitreva M."/>
            <person name="Nelson J."/>
            <person name="Hou S."/>
            <person name="Wollam A."/>
            <person name="Pepin K.H."/>
            <person name="Johnson M."/>
            <person name="Bhonagiri V."/>
            <person name="Nash W.E."/>
            <person name="Warren W."/>
            <person name="Chinwalla A."/>
            <person name="Mardis E.R."/>
            <person name="Wilson R.K."/>
        </authorList>
    </citation>
    <scope>NUCLEOTIDE SEQUENCE [LARGE SCALE GENOMIC DNA]</scope>
    <source>
        <strain evidence="3 4">DSM 13280</strain>
    </source>
</reference>
<keyword evidence="2" id="KW-0812">Transmembrane</keyword>
<gene>
    <name evidence="3" type="ORF">COLINT_02085</name>
</gene>
<evidence type="ECO:0000313" key="3">
    <source>
        <dbReference type="EMBL" id="EEP45038.1"/>
    </source>
</evidence>
<sequence>MSSTFDSSSYRSDLDQLSFSDEQKARMTARLIEAANADPIGIPTAHETAPSASAEGTGKAAPAEVLELPVARADQPFRIATGRRQAHPFARRPKVRRIAAALGIAALLTVGGGTAYATGTLARAADSLAAVFGAGPAQTELIDRIGRPIGASCTSNGITITADAIIGMRHAYAVVYTIEKDDGTAFDEIAMNENGHYNLFLEGGGNINALTALRLGVQGGHGGAYTFDADPSDNAIQLVEMMSLTGTDASLVGETLHFNASKLLYMPTSADGQRDLPVETIATGDWNMSFKIDYDDLSVDLPEGQSFTVNGHNAVVDELAISPLGASITYMVDAVDGTSEPTGLETNSESRAGYGNFSVTFTDGTTEEIGSGYGSWREGDKTVVQKTRLFDQIRDVDDIASITVGDLTVPIQ</sequence>
<dbReference type="HOGENOM" id="CLU_786939_0_0_11"/>
<evidence type="ECO:0000313" key="4">
    <source>
        <dbReference type="Proteomes" id="UP000003295"/>
    </source>
</evidence>
<evidence type="ECO:0000256" key="1">
    <source>
        <dbReference type="SAM" id="MobiDB-lite"/>
    </source>
</evidence>
<dbReference type="RefSeq" id="WP_006722333.1">
    <property type="nucleotide sequence ID" value="NZ_GG692710.1"/>
</dbReference>